<dbReference type="InterPro" id="IPR037171">
    <property type="entry name" value="NagB/RpiA_transferase-like"/>
</dbReference>
<gene>
    <name evidence="2" type="ORF">G5B36_27475</name>
</gene>
<keyword evidence="3" id="KW-1185">Reference proteome</keyword>
<dbReference type="EMBL" id="JAAITT010000070">
    <property type="protein sequence ID" value="NSJ52394.1"/>
    <property type="molecule type" value="Genomic_DNA"/>
</dbReference>
<dbReference type="Pfam" id="PF13336">
    <property type="entry name" value="AcetylCoA_hyd_C"/>
    <property type="match status" value="1"/>
</dbReference>
<dbReference type="InterPro" id="IPR046433">
    <property type="entry name" value="ActCoA_hydro"/>
</dbReference>
<dbReference type="SUPFAM" id="SSF100950">
    <property type="entry name" value="NagB/RpiA/CoA transferase-like"/>
    <property type="match status" value="2"/>
</dbReference>
<dbReference type="Gene3D" id="3.40.1080.20">
    <property type="entry name" value="Acetyl-CoA hydrolase/transferase C-terminal domain"/>
    <property type="match status" value="1"/>
</dbReference>
<dbReference type="InterPro" id="IPR026888">
    <property type="entry name" value="AcetylCoA_hyd_C"/>
</dbReference>
<dbReference type="PANTHER" id="PTHR21432:SF20">
    <property type="entry name" value="ACETYL-COA HYDROLASE"/>
    <property type="match status" value="1"/>
</dbReference>
<dbReference type="Proteomes" id="UP000669239">
    <property type="component" value="Unassembled WGS sequence"/>
</dbReference>
<keyword evidence="2" id="KW-0378">Hydrolase</keyword>
<evidence type="ECO:0000313" key="2">
    <source>
        <dbReference type="EMBL" id="NSJ52394.1"/>
    </source>
</evidence>
<reference evidence="2 3" key="1">
    <citation type="journal article" date="2020" name="Cell Host Microbe">
        <title>Functional and Genomic Variation between Human-Derived Isolates of Lachnospiraceae Reveals Inter- and Intra-Species Diversity.</title>
        <authorList>
            <person name="Sorbara M.T."/>
            <person name="Littmann E.R."/>
            <person name="Fontana E."/>
            <person name="Moody T.U."/>
            <person name="Kohout C.E."/>
            <person name="Gjonbalaj M."/>
            <person name="Eaton V."/>
            <person name="Seok R."/>
            <person name="Leiner I.M."/>
            <person name="Pamer E.G."/>
        </authorList>
    </citation>
    <scope>NUCLEOTIDE SEQUENCE [LARGE SCALE GENOMIC DNA]</scope>
    <source>
        <strain evidence="2 3">MSK.1.17</strain>
    </source>
</reference>
<dbReference type="InterPro" id="IPR038460">
    <property type="entry name" value="AcetylCoA_hyd_C_sf"/>
</dbReference>
<dbReference type="PANTHER" id="PTHR21432">
    <property type="entry name" value="ACETYL-COA HYDROLASE-RELATED"/>
    <property type="match status" value="1"/>
</dbReference>
<dbReference type="GO" id="GO:0016787">
    <property type="term" value="F:hydrolase activity"/>
    <property type="evidence" value="ECO:0007669"/>
    <property type="project" value="UniProtKB-KW"/>
</dbReference>
<dbReference type="Gene3D" id="3.30.750.70">
    <property type="entry name" value="4-hydroxybutyrate coenzyme like domains"/>
    <property type="match status" value="1"/>
</dbReference>
<organism evidence="2 3">
    <name type="scientific">Enterocloster aldenensis</name>
    <dbReference type="NCBI Taxonomy" id="358742"/>
    <lineage>
        <taxon>Bacteria</taxon>
        <taxon>Bacillati</taxon>
        <taxon>Bacillota</taxon>
        <taxon>Clostridia</taxon>
        <taxon>Lachnospirales</taxon>
        <taxon>Lachnospiraceae</taxon>
        <taxon>Enterocloster</taxon>
    </lineage>
</organism>
<protein>
    <submittedName>
        <fullName evidence="2">Acetyl-CoA hydrolase/transferase family protein</fullName>
    </submittedName>
</protein>
<dbReference type="Gene3D" id="3.40.1080.10">
    <property type="entry name" value="Glutaconate Coenzyme A-transferase"/>
    <property type="match status" value="1"/>
</dbReference>
<proteinExistence type="predicted"/>
<evidence type="ECO:0000259" key="1">
    <source>
        <dbReference type="Pfam" id="PF13336"/>
    </source>
</evidence>
<sequence length="441" mass="48267">MPMNRYLEAYKARQCTVDDVLAAIRDRDFVATSGGVNAPLLFYKNIHKIAPRLKQGIDFFYGTTYKKGDFEFLESQACKGKIRTLSGFVLCKDERGYIQEGRVDYVPTHYHSQGMKMIQARGGLDVYVAAVCPMDERTGYFRTSLSNVNETDFRNSAKKIFLEVVPSLPVIYGNNEIHVSEADGIYEYDHPLETMDPLPFGEVEKQIGSYVAELVEDGSTIQLGIGAIPDAVAHAFLDKKDLGVHTEMITNSILELVEAGVVTGQRKNINRGIIIGAFSRGSRKLYDFMDRNPCVAMNPCSYVNNPNVIARNYKMVSVNTAMGIDLLGQVSSESIGYMQYSGSGGQVDTVTGAIHATGGKSIIALASTAKNGTLSKICLSHGPGTAVTLSRNDVDYVATEYGIVRLSGRTVKERAKLLISIAHPRFRDELTAQAGKAGLLL</sequence>
<name>A0ABX2HSC6_9FIRM</name>
<feature type="domain" description="Acetyl-CoA hydrolase/transferase C-terminal" evidence="1">
    <location>
        <begin position="281"/>
        <end position="434"/>
    </location>
</feature>
<evidence type="ECO:0000313" key="3">
    <source>
        <dbReference type="Proteomes" id="UP000669239"/>
    </source>
</evidence>
<comment type="caution">
    <text evidence="2">The sequence shown here is derived from an EMBL/GenBank/DDBJ whole genome shotgun (WGS) entry which is preliminary data.</text>
</comment>
<accession>A0ABX2HSC6</accession>